<keyword evidence="4" id="KW-1185">Reference proteome</keyword>
<dbReference type="NCBIfam" id="NF038083">
    <property type="entry name" value="CU044_5270_fam"/>
    <property type="match status" value="1"/>
</dbReference>
<feature type="transmembrane region" description="Helical" evidence="2">
    <location>
        <begin position="41"/>
        <end position="62"/>
    </location>
</feature>
<dbReference type="EMBL" id="JAGINW010000001">
    <property type="protein sequence ID" value="MBP2324383.1"/>
    <property type="molecule type" value="Genomic_DNA"/>
</dbReference>
<reference evidence="3 4" key="1">
    <citation type="submission" date="2021-03" db="EMBL/GenBank/DDBJ databases">
        <title>Sequencing the genomes of 1000 actinobacteria strains.</title>
        <authorList>
            <person name="Klenk H.-P."/>
        </authorList>
    </citation>
    <scope>NUCLEOTIDE SEQUENCE [LARGE SCALE GENOMIC DNA]</scope>
    <source>
        <strain evidence="3 4">DSM 46670</strain>
    </source>
</reference>
<comment type="caution">
    <text evidence="3">The sequence shown here is derived from an EMBL/GenBank/DDBJ whole genome shotgun (WGS) entry which is preliminary data.</text>
</comment>
<evidence type="ECO:0000256" key="2">
    <source>
        <dbReference type="SAM" id="Phobius"/>
    </source>
</evidence>
<evidence type="ECO:0000313" key="3">
    <source>
        <dbReference type="EMBL" id="MBP2324383.1"/>
    </source>
</evidence>
<keyword evidence="2" id="KW-0812">Transmembrane</keyword>
<dbReference type="InterPro" id="IPR047789">
    <property type="entry name" value="CU044_5270-like"/>
</dbReference>
<keyword evidence="2" id="KW-0472">Membrane</keyword>
<name>A0ABS4TKG3_9PSEU</name>
<organism evidence="3 4">
    <name type="scientific">Kibdelosporangium banguiense</name>
    <dbReference type="NCBI Taxonomy" id="1365924"/>
    <lineage>
        <taxon>Bacteria</taxon>
        <taxon>Bacillati</taxon>
        <taxon>Actinomycetota</taxon>
        <taxon>Actinomycetes</taxon>
        <taxon>Pseudonocardiales</taxon>
        <taxon>Pseudonocardiaceae</taxon>
        <taxon>Kibdelosporangium</taxon>
    </lineage>
</organism>
<dbReference type="RefSeq" id="WP_209641696.1">
    <property type="nucleotide sequence ID" value="NZ_JAGINW010000001.1"/>
</dbReference>
<proteinExistence type="predicted"/>
<evidence type="ECO:0000313" key="4">
    <source>
        <dbReference type="Proteomes" id="UP001519332"/>
    </source>
</evidence>
<evidence type="ECO:0000256" key="1">
    <source>
        <dbReference type="SAM" id="MobiDB-lite"/>
    </source>
</evidence>
<feature type="region of interest" description="Disordered" evidence="1">
    <location>
        <begin position="67"/>
        <end position="91"/>
    </location>
</feature>
<gene>
    <name evidence="3" type="ORF">JOF56_004768</name>
</gene>
<accession>A0ABS4TKG3</accession>
<sequence length="300" mass="32311">MDEMQLLRELGDRTPLATRNDLAPARAALLAKTKPKARKRFAIYGAAVAAMAAAIFAVFALIPPSHSGTENVSGPARNTGENTGGVTGARNDDPVQVLRLAATSALQTKDITPRSDQFVYIKTQFENGSVREDWFSVDGTHDGLFKMQTGEDMPVPGCRNGKMAVYKGPDLLPGKTDDCEPNPAYRPDLPTDAAGMIKYLRKGNASLNSTAKDISFLLSSIYMRPQSRAALFEAATKIEGLTATPGVTDAAGRQGIQIGWNKDGYSGDFIVDAKTYAYLGYRKNEAQMAMAIVDKVGQRP</sequence>
<keyword evidence="2" id="KW-1133">Transmembrane helix</keyword>
<protein>
    <submittedName>
        <fullName evidence="3">Uncharacterized protein</fullName>
    </submittedName>
</protein>
<dbReference type="Proteomes" id="UP001519332">
    <property type="component" value="Unassembled WGS sequence"/>
</dbReference>